<evidence type="ECO:0000313" key="3">
    <source>
        <dbReference type="Proteomes" id="UP000015241"/>
    </source>
</evidence>
<dbReference type="Gene3D" id="3.90.180.10">
    <property type="entry name" value="Medium-chain alcohol dehydrogenases, catalytic domain"/>
    <property type="match status" value="1"/>
</dbReference>
<gene>
    <name evidence="2" type="ORF">FOMPIDRAFT_1156177</name>
</gene>
<dbReference type="Pfam" id="PF00107">
    <property type="entry name" value="ADH_zinc_N"/>
    <property type="match status" value="1"/>
</dbReference>
<evidence type="ECO:0000259" key="1">
    <source>
        <dbReference type="SMART" id="SM00829"/>
    </source>
</evidence>
<dbReference type="InParanoid" id="S8EMH1"/>
<dbReference type="InterPro" id="IPR020843">
    <property type="entry name" value="ER"/>
</dbReference>
<name>S8EMH1_FOMSC</name>
<dbReference type="HOGENOM" id="CLU_026673_16_5_1"/>
<dbReference type="EMBL" id="KE504124">
    <property type="protein sequence ID" value="EPT05358.1"/>
    <property type="molecule type" value="Genomic_DNA"/>
</dbReference>
<dbReference type="GO" id="GO:0016651">
    <property type="term" value="F:oxidoreductase activity, acting on NAD(P)H"/>
    <property type="evidence" value="ECO:0007669"/>
    <property type="project" value="InterPro"/>
</dbReference>
<evidence type="ECO:0000313" key="2">
    <source>
        <dbReference type="EMBL" id="EPT05358.1"/>
    </source>
</evidence>
<dbReference type="InterPro" id="IPR036291">
    <property type="entry name" value="NAD(P)-bd_dom_sf"/>
</dbReference>
<dbReference type="SUPFAM" id="SSF50129">
    <property type="entry name" value="GroES-like"/>
    <property type="match status" value="1"/>
</dbReference>
<dbReference type="InterPro" id="IPR013149">
    <property type="entry name" value="ADH-like_C"/>
</dbReference>
<dbReference type="eggNOG" id="KOG1198">
    <property type="taxonomic scope" value="Eukaryota"/>
</dbReference>
<dbReference type="InterPro" id="IPR013154">
    <property type="entry name" value="ADH-like_N"/>
</dbReference>
<accession>S8EMH1</accession>
<dbReference type="CDD" id="cd08249">
    <property type="entry name" value="enoyl_reductase_like"/>
    <property type="match status" value="1"/>
</dbReference>
<dbReference type="Gene3D" id="3.40.50.720">
    <property type="entry name" value="NAD(P)-binding Rossmann-like Domain"/>
    <property type="match status" value="1"/>
</dbReference>
<keyword evidence="3" id="KW-1185">Reference proteome</keyword>
<dbReference type="SMART" id="SM00829">
    <property type="entry name" value="PKS_ER"/>
    <property type="match status" value="1"/>
</dbReference>
<dbReference type="Pfam" id="PF08240">
    <property type="entry name" value="ADH_N"/>
    <property type="match status" value="1"/>
</dbReference>
<dbReference type="OrthoDB" id="3233595at2759"/>
<dbReference type="SUPFAM" id="SSF51735">
    <property type="entry name" value="NAD(P)-binding Rossmann-fold domains"/>
    <property type="match status" value="1"/>
</dbReference>
<organism evidence="2 3">
    <name type="scientific">Fomitopsis schrenkii</name>
    <name type="common">Brown rot fungus</name>
    <dbReference type="NCBI Taxonomy" id="2126942"/>
    <lineage>
        <taxon>Eukaryota</taxon>
        <taxon>Fungi</taxon>
        <taxon>Dikarya</taxon>
        <taxon>Basidiomycota</taxon>
        <taxon>Agaricomycotina</taxon>
        <taxon>Agaricomycetes</taxon>
        <taxon>Polyporales</taxon>
        <taxon>Fomitopsis</taxon>
    </lineage>
</organism>
<dbReference type="PANTHER" id="PTHR45348">
    <property type="entry name" value="HYPOTHETICAL OXIDOREDUCTASE (EUROFUNG)"/>
    <property type="match status" value="1"/>
</dbReference>
<dbReference type="Proteomes" id="UP000015241">
    <property type="component" value="Unassembled WGS sequence"/>
</dbReference>
<dbReference type="STRING" id="743788.S8EMH1"/>
<dbReference type="InterPro" id="IPR047122">
    <property type="entry name" value="Trans-enoyl_RdTase-like"/>
</dbReference>
<dbReference type="AlphaFoldDB" id="S8EMH1"/>
<feature type="domain" description="Enoyl reductase (ER)" evidence="1">
    <location>
        <begin position="16"/>
        <end position="345"/>
    </location>
</feature>
<proteinExistence type="predicted"/>
<sequence>MAPSQQKVLYLTKKNGPFEVHTAAVPKPGPGQILVKVQATGLNPVDWKIQLYGLFIEEFPSILGFDAAGTVEELGEGVTGFAKGDRVLAQGAIGDNARGAYQQYVVLEADVSAKIPENVTFDQAATIPSGLLTAAFGLFHQETPDSSAALYPPWFDGGVGKYKSEPIFVLGGASTVGQFVIQLARLAGFSPIITTASPHNADALKAFGATHVIDRSLPADTILVEVKNATSGVPIKTVFDSVSLADTQNLGYDVLAPGGTLVIDLSSEIKEEKKVVDKKVVNVYGIANAPQNRKLGVTLYVKLTEWLADGSIKPTRVEVLPNGLAGIIPGLERLQKGISGLKLVARPQETA</sequence>
<reference evidence="2 3" key="1">
    <citation type="journal article" date="2012" name="Science">
        <title>The Paleozoic origin of enzymatic lignin decomposition reconstructed from 31 fungal genomes.</title>
        <authorList>
            <person name="Floudas D."/>
            <person name="Binder M."/>
            <person name="Riley R."/>
            <person name="Barry K."/>
            <person name="Blanchette R.A."/>
            <person name="Henrissat B."/>
            <person name="Martinez A.T."/>
            <person name="Otillar R."/>
            <person name="Spatafora J.W."/>
            <person name="Yadav J.S."/>
            <person name="Aerts A."/>
            <person name="Benoit I."/>
            <person name="Boyd A."/>
            <person name="Carlson A."/>
            <person name="Copeland A."/>
            <person name="Coutinho P.M."/>
            <person name="de Vries R.P."/>
            <person name="Ferreira P."/>
            <person name="Findley K."/>
            <person name="Foster B."/>
            <person name="Gaskell J."/>
            <person name="Glotzer D."/>
            <person name="Gorecki P."/>
            <person name="Heitman J."/>
            <person name="Hesse C."/>
            <person name="Hori C."/>
            <person name="Igarashi K."/>
            <person name="Jurgens J.A."/>
            <person name="Kallen N."/>
            <person name="Kersten P."/>
            <person name="Kohler A."/>
            <person name="Kuees U."/>
            <person name="Kumar T.K.A."/>
            <person name="Kuo A."/>
            <person name="LaButti K."/>
            <person name="Larrondo L.F."/>
            <person name="Lindquist E."/>
            <person name="Ling A."/>
            <person name="Lombard V."/>
            <person name="Lucas S."/>
            <person name="Lundell T."/>
            <person name="Martin R."/>
            <person name="McLaughlin D.J."/>
            <person name="Morgenstern I."/>
            <person name="Morin E."/>
            <person name="Murat C."/>
            <person name="Nagy L.G."/>
            <person name="Nolan M."/>
            <person name="Ohm R.A."/>
            <person name="Patyshakuliyeva A."/>
            <person name="Rokas A."/>
            <person name="Ruiz-Duenas F.J."/>
            <person name="Sabat G."/>
            <person name="Salamov A."/>
            <person name="Samejima M."/>
            <person name="Schmutz J."/>
            <person name="Slot J.C."/>
            <person name="St John F."/>
            <person name="Stenlid J."/>
            <person name="Sun H."/>
            <person name="Sun S."/>
            <person name="Syed K."/>
            <person name="Tsang A."/>
            <person name="Wiebenga A."/>
            <person name="Young D."/>
            <person name="Pisabarro A."/>
            <person name="Eastwood D.C."/>
            <person name="Martin F."/>
            <person name="Cullen D."/>
            <person name="Grigoriev I.V."/>
            <person name="Hibbett D.S."/>
        </authorList>
    </citation>
    <scope>NUCLEOTIDE SEQUENCE</scope>
    <source>
        <strain evidence="3">FP-58527</strain>
    </source>
</reference>
<dbReference type="InterPro" id="IPR011032">
    <property type="entry name" value="GroES-like_sf"/>
</dbReference>
<protein>
    <recommendedName>
        <fullName evidence="1">Enoyl reductase (ER) domain-containing protein</fullName>
    </recommendedName>
</protein>
<dbReference type="PANTHER" id="PTHR45348:SF2">
    <property type="entry name" value="ZINC-TYPE ALCOHOL DEHYDROGENASE-LIKE PROTEIN C2E1P3.01"/>
    <property type="match status" value="1"/>
</dbReference>